<evidence type="ECO:0000256" key="4">
    <source>
        <dbReference type="ARBA" id="ARBA00022679"/>
    </source>
</evidence>
<dbReference type="InterPro" id="IPR015424">
    <property type="entry name" value="PyrdxlP-dep_Trfase"/>
</dbReference>
<dbReference type="InterPro" id="IPR054692">
    <property type="entry name" value="LeuA-like_post-cat"/>
</dbReference>
<dbReference type="GO" id="GO:0009098">
    <property type="term" value="P:L-leucine biosynthetic process"/>
    <property type="evidence" value="ECO:0007669"/>
    <property type="project" value="TreeGrafter"/>
</dbReference>
<dbReference type="PANTHER" id="PTHR46911">
    <property type="match status" value="1"/>
</dbReference>
<organism evidence="6 7">
    <name type="scientific">Colletotrichum nymphaeae SA-01</name>
    <dbReference type="NCBI Taxonomy" id="1460502"/>
    <lineage>
        <taxon>Eukaryota</taxon>
        <taxon>Fungi</taxon>
        <taxon>Dikarya</taxon>
        <taxon>Ascomycota</taxon>
        <taxon>Pezizomycotina</taxon>
        <taxon>Sordariomycetes</taxon>
        <taxon>Hypocreomycetidae</taxon>
        <taxon>Glomerellales</taxon>
        <taxon>Glomerellaceae</taxon>
        <taxon>Colletotrichum</taxon>
        <taxon>Colletotrichum acutatum species complex</taxon>
    </lineage>
</organism>
<dbReference type="PANTHER" id="PTHR46911:SF1">
    <property type="entry name" value="2-ISOPROPYLMALATE SYNTHASE"/>
    <property type="match status" value="1"/>
</dbReference>
<dbReference type="InterPro" id="IPR013785">
    <property type="entry name" value="Aldolase_TIM"/>
</dbReference>
<dbReference type="InterPro" id="IPR036230">
    <property type="entry name" value="LeuA_allosteric_dom_sf"/>
</dbReference>
<evidence type="ECO:0000256" key="3">
    <source>
        <dbReference type="ARBA" id="ARBA00012973"/>
    </source>
</evidence>
<proteinExistence type="inferred from homology"/>
<dbReference type="OrthoDB" id="420046at2759"/>
<dbReference type="Gene3D" id="3.20.20.70">
    <property type="entry name" value="Aldolase class I"/>
    <property type="match status" value="1"/>
</dbReference>
<dbReference type="Gene3D" id="3.30.160.270">
    <property type="match status" value="1"/>
</dbReference>
<dbReference type="Gene3D" id="3.40.640.10">
    <property type="entry name" value="Type I PLP-dependent aspartate aminotransferase-like (Major domain)"/>
    <property type="match status" value="1"/>
</dbReference>
<comment type="caution">
    <text evidence="6">The sequence shown here is derived from an EMBL/GenBank/DDBJ whole genome shotgun (WGS) entry which is preliminary data.</text>
</comment>
<comment type="similarity">
    <text evidence="2">Belongs to the alpha-IPM synthase/homocitrate synthase family. LeuA type 2 subfamily.</text>
</comment>
<keyword evidence="4" id="KW-0808">Transferase</keyword>
<sequence>MASTFSVEKARAQFPALAKNQIFGDNAGGSQVLGTVAKSSISEYLVNNNVQLGASYKTSKISTETFDKAYKVAADYVNADVGEIVIAPSTTQAFRNLAAALKLKAGDEVILSEVDHESNIDPWLHYATLAGATVKWWAPSDHSNPKLDVATLRNLLTPKTRFVACTHASNILGSIHDIKAFADVVHEVPGALLCVDGVAYAPHRAIDVKEIGADFYAFSWYKVYGPHISLLYGSFKAQEQLQSLGHYFNPSGTLMDKLELAAASYELTQAVIPLVAYFGDNPKQTWAEIAQHEEVLQKHLLEFLKSRPDVSIRGDVSPAASTRVPTVSFTVKGKSSQSVVEGVEAQSIAGIRWGHFFSKRLAEKILGLGEDGVVRVSLVHYNTVLQSLLPAKIYCKNRLPDPHTKYTGFQQIHNPNRKWPNQVLTKPPVWLSTDLRDGNQSLINPLTIEQKWEYFQMLVEIGYTEIEVCFPAASQVEFDFTRRLIETPNIVPDTVRLRGLSPTREDFLARTVAALRGAKRASVCTYICVSDKQLKYQGFTRERALEQAVRSVRYLRSITKDDPESAAVTDWTMAFGLESYNEADHDYAVQITEAVREAWEPTEEDPLVVVLATSTEVATPNVFADQVETFRASLSDPEKISISIHTHNDRGCGVAAAELGMLAGADMVEGCLFGNGERAGNVDLVTLALNLYSRGIHPGLDFSKLYDIKRKYEKLTGLIVSQRMSYTGEFALQAFSGSHQNIIRKGIAQRVEAAEKGIRPIWDIPYLPLDPEDLGIPLDTIIRVNSQSGKAAATWILNRRWGLDIPVELQINFGGRVQMMCEALAREISHQEVINLFIANYALTPSEKHDSASNIGNISVTSDGTLQTVVGMINPADSFAIRIDGTGPDIASAVVRGLHFMKDVNAAAKIHHTQRLSGRFDGKYCVLATCVEGDKTTWGYFIDENEGIAQAMAVVSASLHMYRRKLSTLPLKKQNTMAKMAASSATQTAATA</sequence>
<evidence type="ECO:0000313" key="6">
    <source>
        <dbReference type="EMBL" id="KXH36581.1"/>
    </source>
</evidence>
<dbReference type="InterPro" id="IPR000891">
    <property type="entry name" value="PYR_CT"/>
</dbReference>
<dbReference type="Pfam" id="PF22615">
    <property type="entry name" value="IPMS_D2"/>
    <property type="match status" value="1"/>
</dbReference>
<evidence type="ECO:0000259" key="5">
    <source>
        <dbReference type="PROSITE" id="PS50991"/>
    </source>
</evidence>
<dbReference type="SUPFAM" id="SSF89000">
    <property type="entry name" value="post-HMGL domain-like"/>
    <property type="match status" value="1"/>
</dbReference>
<name>A0A135SL41_9PEZI</name>
<keyword evidence="7" id="KW-1185">Reference proteome</keyword>
<accession>A0A135SL41</accession>
<dbReference type="GO" id="GO:0003852">
    <property type="term" value="F:2-isopropylmalate synthase activity"/>
    <property type="evidence" value="ECO:0007669"/>
    <property type="project" value="UniProtKB-EC"/>
</dbReference>
<dbReference type="InterPro" id="IPR000192">
    <property type="entry name" value="Aminotrans_V_dom"/>
</dbReference>
<reference evidence="6 7" key="1">
    <citation type="submission" date="2014-02" db="EMBL/GenBank/DDBJ databases">
        <title>The genome sequence of Colletotrichum nymphaeae SA-01.</title>
        <authorList>
            <person name="Baroncelli R."/>
            <person name="Thon M.R."/>
        </authorList>
    </citation>
    <scope>NUCLEOTIDE SEQUENCE [LARGE SCALE GENOMIC DNA]</scope>
    <source>
        <strain evidence="6 7">SA-01</strain>
    </source>
</reference>
<dbReference type="Gene3D" id="3.90.1150.10">
    <property type="entry name" value="Aspartate Aminotransferase, domain 1"/>
    <property type="match status" value="1"/>
</dbReference>
<feature type="domain" description="Pyruvate carboxyltransferase" evidence="5">
    <location>
        <begin position="428"/>
        <end position="706"/>
    </location>
</feature>
<dbReference type="PROSITE" id="PS00815">
    <property type="entry name" value="AIPM_HOMOCIT_SYNTH_1"/>
    <property type="match status" value="1"/>
</dbReference>
<dbReference type="Proteomes" id="UP000070054">
    <property type="component" value="Unassembled WGS sequence"/>
</dbReference>
<gene>
    <name evidence="6" type="ORF">CNYM01_01477</name>
</gene>
<dbReference type="AlphaFoldDB" id="A0A135SL41"/>
<dbReference type="EMBL" id="JEMN01001464">
    <property type="protein sequence ID" value="KXH36581.1"/>
    <property type="molecule type" value="Genomic_DNA"/>
</dbReference>
<dbReference type="PROSITE" id="PS50991">
    <property type="entry name" value="PYR_CT"/>
    <property type="match status" value="1"/>
</dbReference>
<dbReference type="EC" id="2.3.3.13" evidence="3"/>
<dbReference type="Pfam" id="PF00266">
    <property type="entry name" value="Aminotran_5"/>
    <property type="match status" value="1"/>
</dbReference>
<dbReference type="GO" id="GO:0005739">
    <property type="term" value="C:mitochondrion"/>
    <property type="evidence" value="ECO:0007669"/>
    <property type="project" value="TreeGrafter"/>
</dbReference>
<dbReference type="Pfam" id="PF00682">
    <property type="entry name" value="HMGL-like"/>
    <property type="match status" value="1"/>
</dbReference>
<dbReference type="SUPFAM" id="SSF51569">
    <property type="entry name" value="Aldolase"/>
    <property type="match status" value="1"/>
</dbReference>
<dbReference type="InterPro" id="IPR015421">
    <property type="entry name" value="PyrdxlP-dep_Trfase_major"/>
</dbReference>
<comment type="catalytic activity">
    <reaction evidence="1">
        <text>3-methyl-2-oxobutanoate + acetyl-CoA + H2O = (2S)-2-isopropylmalate + CoA + H(+)</text>
        <dbReference type="Rhea" id="RHEA:21524"/>
        <dbReference type="ChEBI" id="CHEBI:1178"/>
        <dbReference type="ChEBI" id="CHEBI:11851"/>
        <dbReference type="ChEBI" id="CHEBI:15377"/>
        <dbReference type="ChEBI" id="CHEBI:15378"/>
        <dbReference type="ChEBI" id="CHEBI:57287"/>
        <dbReference type="ChEBI" id="CHEBI:57288"/>
        <dbReference type="EC" id="2.3.3.13"/>
    </reaction>
</comment>
<evidence type="ECO:0000313" key="7">
    <source>
        <dbReference type="Proteomes" id="UP000070054"/>
    </source>
</evidence>
<evidence type="ECO:0000256" key="2">
    <source>
        <dbReference type="ARBA" id="ARBA00009767"/>
    </source>
</evidence>
<evidence type="ECO:0000256" key="1">
    <source>
        <dbReference type="ARBA" id="ARBA00000064"/>
    </source>
</evidence>
<protein>
    <recommendedName>
        <fullName evidence="3">2-isopropylmalate synthase</fullName>
        <ecNumber evidence="3">2.3.3.13</ecNumber>
    </recommendedName>
</protein>
<dbReference type="InterPro" id="IPR002034">
    <property type="entry name" value="AIPM/Hcit_synth_CS"/>
</dbReference>
<dbReference type="NCBIfam" id="NF002991">
    <property type="entry name" value="PRK03739.1"/>
    <property type="match status" value="1"/>
</dbReference>
<dbReference type="InterPro" id="IPR015422">
    <property type="entry name" value="PyrdxlP-dep_Trfase_small"/>
</dbReference>
<dbReference type="PROSITE" id="PS00816">
    <property type="entry name" value="AIPM_HOMOCIT_SYNTH_2"/>
    <property type="match status" value="1"/>
</dbReference>
<dbReference type="SUPFAM" id="SSF53383">
    <property type="entry name" value="PLP-dependent transferases"/>
    <property type="match status" value="1"/>
</dbReference>